<reference evidence="1" key="1">
    <citation type="submission" date="2015-12" db="EMBL/GenBank/DDBJ databases">
        <title>Update maize B73 reference genome by single molecule sequencing technologies.</title>
        <authorList>
            <consortium name="Maize Genome Sequencing Project"/>
            <person name="Ware D."/>
        </authorList>
    </citation>
    <scope>NUCLEOTIDE SEQUENCE [LARGE SCALE GENOMIC DNA]</scope>
    <source>
        <tissue evidence="1">Seedling</tissue>
    </source>
</reference>
<name>A0A1D6EI00_MAIZE</name>
<accession>A0A1D6EI00</accession>
<dbReference type="InterPro" id="IPR000876">
    <property type="entry name" value="Ribosomal_eS4"/>
</dbReference>
<dbReference type="FunFam" id="2.30.30.30:FF:000031">
    <property type="entry name" value="40S ribosomal protein S4-3"/>
    <property type="match status" value="1"/>
</dbReference>
<dbReference type="SMR" id="A0A1D6EI00"/>
<dbReference type="GO" id="GO:0003735">
    <property type="term" value="F:structural constituent of ribosome"/>
    <property type="evidence" value="ECO:0007669"/>
    <property type="project" value="InterPro"/>
</dbReference>
<dbReference type="EMBL" id="CM007648">
    <property type="protein sequence ID" value="ONM19740.1"/>
    <property type="molecule type" value="Genomic_DNA"/>
</dbReference>
<dbReference type="SMART" id="SM00739">
    <property type="entry name" value="KOW"/>
    <property type="match status" value="1"/>
</dbReference>
<dbReference type="CDD" id="cd06087">
    <property type="entry name" value="KOW_RPS4"/>
    <property type="match status" value="1"/>
</dbReference>
<dbReference type="ExpressionAtlas" id="A0A1D6EI00">
    <property type="expression patterns" value="baseline and differential"/>
</dbReference>
<organism evidence="1">
    <name type="scientific">Zea mays</name>
    <name type="common">Maize</name>
    <dbReference type="NCBI Taxonomy" id="4577"/>
    <lineage>
        <taxon>Eukaryota</taxon>
        <taxon>Viridiplantae</taxon>
        <taxon>Streptophyta</taxon>
        <taxon>Embryophyta</taxon>
        <taxon>Tracheophyta</taxon>
        <taxon>Spermatophyta</taxon>
        <taxon>Magnoliopsida</taxon>
        <taxon>Liliopsida</taxon>
        <taxon>Poales</taxon>
        <taxon>Poaceae</taxon>
        <taxon>PACMAD clade</taxon>
        <taxon>Panicoideae</taxon>
        <taxon>Andropogonodae</taxon>
        <taxon>Andropogoneae</taxon>
        <taxon>Tripsacinae</taxon>
        <taxon>Zea</taxon>
    </lineage>
</organism>
<evidence type="ECO:0000313" key="1">
    <source>
        <dbReference type="EMBL" id="ONM19740.1"/>
    </source>
</evidence>
<proteinExistence type="predicted"/>
<dbReference type="Gene3D" id="2.30.30.30">
    <property type="match status" value="1"/>
</dbReference>
<gene>
    <name evidence="1" type="ORF">ZEAMMB73_Zm00001d004880</name>
</gene>
<dbReference type="InParanoid" id="A0A1D6EI00"/>
<keyword evidence="1" id="KW-0687">Ribonucleoprotein</keyword>
<dbReference type="InterPro" id="IPR014722">
    <property type="entry name" value="Rib_uL2_dom2"/>
</dbReference>
<keyword evidence="1" id="KW-0689">Ribosomal protein</keyword>
<dbReference type="STRING" id="4577.A0A1D6EI00"/>
<dbReference type="InterPro" id="IPR005824">
    <property type="entry name" value="KOW"/>
</dbReference>
<dbReference type="PANTHER" id="PTHR11581:SF44">
    <property type="entry name" value="RIBOSOMAL PROTEIN S4E CENTRAL REGION DOMAIN-CONTAINING PROTEIN"/>
    <property type="match status" value="1"/>
</dbReference>
<protein>
    <submittedName>
        <fullName evidence="1">40S ribosomal protein S4-3</fullName>
    </submittedName>
</protein>
<dbReference type="GO" id="GO:0005840">
    <property type="term" value="C:ribosome"/>
    <property type="evidence" value="ECO:0007669"/>
    <property type="project" value="UniProtKB-KW"/>
</dbReference>
<dbReference type="GO" id="GO:0006412">
    <property type="term" value="P:translation"/>
    <property type="evidence" value="ECO:0007669"/>
    <property type="project" value="InterPro"/>
</dbReference>
<sequence length="107" mass="11640">MTKGMVITEVLGSVGRVLDGPPELVLQPLRLAVEIKSEKGGLAPRNGTIKIDLETNKIMDYIKFDVGNVVMVTGGRNTGRVGVINNREKHKGSFETIHVMLGAFCYV</sequence>
<dbReference type="Pfam" id="PF00467">
    <property type="entry name" value="KOW"/>
    <property type="match status" value="1"/>
</dbReference>
<dbReference type="PANTHER" id="PTHR11581">
    <property type="entry name" value="30S/40S RIBOSOMAL PROTEIN S4"/>
    <property type="match status" value="1"/>
</dbReference>
<dbReference type="AlphaFoldDB" id="A0A1D6EI00"/>
<dbReference type="InterPro" id="IPR041982">
    <property type="entry name" value="Ribosomal_eS4_KOW"/>
</dbReference>